<proteinExistence type="predicted"/>
<keyword evidence="4 7" id="KW-1133">Transmembrane helix</keyword>
<feature type="region of interest" description="Disordered" evidence="6">
    <location>
        <begin position="284"/>
        <end position="313"/>
    </location>
</feature>
<feature type="compositionally biased region" description="Basic and acidic residues" evidence="6">
    <location>
        <begin position="304"/>
        <end position="313"/>
    </location>
</feature>
<dbReference type="Proteomes" id="UP000199382">
    <property type="component" value="Unassembled WGS sequence"/>
</dbReference>
<evidence type="ECO:0000313" key="9">
    <source>
        <dbReference type="Proteomes" id="UP000199382"/>
    </source>
</evidence>
<keyword evidence="3 7" id="KW-0812">Transmembrane</keyword>
<evidence type="ECO:0000256" key="1">
    <source>
        <dbReference type="ARBA" id="ARBA00004651"/>
    </source>
</evidence>
<evidence type="ECO:0000256" key="2">
    <source>
        <dbReference type="ARBA" id="ARBA00022475"/>
    </source>
</evidence>
<feature type="transmembrane region" description="Helical" evidence="7">
    <location>
        <begin position="209"/>
        <end position="231"/>
    </location>
</feature>
<dbReference type="GO" id="GO:0005886">
    <property type="term" value="C:plasma membrane"/>
    <property type="evidence" value="ECO:0007669"/>
    <property type="project" value="UniProtKB-SubCell"/>
</dbReference>
<dbReference type="AlphaFoldDB" id="A0A1G9HS13"/>
<dbReference type="InterPro" id="IPR017039">
    <property type="entry name" value="Virul_fac_BrkB"/>
</dbReference>
<feature type="transmembrane region" description="Helical" evidence="7">
    <location>
        <begin position="134"/>
        <end position="165"/>
    </location>
</feature>
<dbReference type="OrthoDB" id="9781030at2"/>
<sequence length="313" mass="32846">MPSRLRTAWTFLSAIGAGMGNRQIGLISAGVAFYGLLAIFPAITSVVTLWGFFADPEIVEQQLASYQQMMPEEAYRILSSQVNSIASGPKEVLGWATAISIGAALWASRAGTAALIGGLNAAYQTPPRGGLRHVAVALLLTLILVGVALVAMAAVVIMPVVLSFLPLGPFAGLAVGALRWLIGIGVVLLGIGLLYRLGPNRNGTHSRILSPGSILAVLLWALVSVGFSRYLENFANYNEVYGSLGAVIAMLMWFYLSAFVVLLGGLVNAEWECLAPQGAAIPAPKETEATADETESVPQDGAPLEEKTAPNQG</sequence>
<organism evidence="8 9">
    <name type="scientific">Aliiruegeria lutimaris</name>
    <dbReference type="NCBI Taxonomy" id="571298"/>
    <lineage>
        <taxon>Bacteria</taxon>
        <taxon>Pseudomonadati</taxon>
        <taxon>Pseudomonadota</taxon>
        <taxon>Alphaproteobacteria</taxon>
        <taxon>Rhodobacterales</taxon>
        <taxon>Roseobacteraceae</taxon>
        <taxon>Aliiruegeria</taxon>
    </lineage>
</organism>
<dbReference type="Pfam" id="PF03631">
    <property type="entry name" value="Virul_fac_BrkB"/>
    <property type="match status" value="1"/>
</dbReference>
<dbReference type="PANTHER" id="PTHR30213">
    <property type="entry name" value="INNER MEMBRANE PROTEIN YHJD"/>
    <property type="match status" value="1"/>
</dbReference>
<dbReference type="NCBIfam" id="TIGR00765">
    <property type="entry name" value="yihY_not_rbn"/>
    <property type="match status" value="1"/>
</dbReference>
<keyword evidence="2" id="KW-1003">Cell membrane</keyword>
<evidence type="ECO:0000256" key="6">
    <source>
        <dbReference type="SAM" id="MobiDB-lite"/>
    </source>
</evidence>
<feature type="transmembrane region" description="Helical" evidence="7">
    <location>
        <begin position="32"/>
        <end position="53"/>
    </location>
</feature>
<evidence type="ECO:0000256" key="3">
    <source>
        <dbReference type="ARBA" id="ARBA00022692"/>
    </source>
</evidence>
<dbReference type="PANTHER" id="PTHR30213:SF0">
    <property type="entry name" value="UPF0761 MEMBRANE PROTEIN YIHY"/>
    <property type="match status" value="1"/>
</dbReference>
<comment type="subcellular location">
    <subcellularLocation>
        <location evidence="1">Cell membrane</location>
        <topology evidence="1">Multi-pass membrane protein</topology>
    </subcellularLocation>
</comment>
<protein>
    <submittedName>
        <fullName evidence="8">Membrane protein</fullName>
    </submittedName>
</protein>
<evidence type="ECO:0000256" key="4">
    <source>
        <dbReference type="ARBA" id="ARBA00022989"/>
    </source>
</evidence>
<feature type="transmembrane region" description="Helical" evidence="7">
    <location>
        <begin position="177"/>
        <end position="197"/>
    </location>
</feature>
<reference evidence="8 9" key="1">
    <citation type="submission" date="2016-10" db="EMBL/GenBank/DDBJ databases">
        <authorList>
            <person name="de Groot N.N."/>
        </authorList>
    </citation>
    <scope>NUCLEOTIDE SEQUENCE [LARGE SCALE GENOMIC DNA]</scope>
    <source>
        <strain evidence="8 9">DSM 25294</strain>
    </source>
</reference>
<feature type="transmembrane region" description="Helical" evidence="7">
    <location>
        <begin position="243"/>
        <end position="267"/>
    </location>
</feature>
<dbReference type="RefSeq" id="WP_093162721.1">
    <property type="nucleotide sequence ID" value="NZ_FNEK01000070.1"/>
</dbReference>
<dbReference type="EMBL" id="FNEK01000070">
    <property type="protein sequence ID" value="SDL15719.1"/>
    <property type="molecule type" value="Genomic_DNA"/>
</dbReference>
<accession>A0A1G9HS13</accession>
<evidence type="ECO:0000313" key="8">
    <source>
        <dbReference type="EMBL" id="SDL15719.1"/>
    </source>
</evidence>
<evidence type="ECO:0000256" key="5">
    <source>
        <dbReference type="ARBA" id="ARBA00023136"/>
    </source>
</evidence>
<dbReference type="PIRSF" id="PIRSF035875">
    <property type="entry name" value="RNase_BN"/>
    <property type="match status" value="1"/>
</dbReference>
<evidence type="ECO:0000256" key="7">
    <source>
        <dbReference type="SAM" id="Phobius"/>
    </source>
</evidence>
<name>A0A1G9HS13_9RHOB</name>
<gene>
    <name evidence="8" type="ORF">SAMN04488026_10708</name>
</gene>
<keyword evidence="9" id="KW-1185">Reference proteome</keyword>
<keyword evidence="5 7" id="KW-0472">Membrane</keyword>
<dbReference type="STRING" id="571298.SAMN04488026_10708"/>